<evidence type="ECO:0000256" key="1">
    <source>
        <dbReference type="ARBA" id="ARBA00004651"/>
    </source>
</evidence>
<proteinExistence type="inferred from homology"/>
<feature type="transmembrane region" description="Helical" evidence="7">
    <location>
        <begin position="40"/>
        <end position="62"/>
    </location>
</feature>
<comment type="subcellular location">
    <subcellularLocation>
        <location evidence="1 7">Cell membrane</location>
        <topology evidence="1 7">Multi-pass membrane protein</topology>
    </subcellularLocation>
</comment>
<sequence length="208" mass="21476">MSEFVFNAFVTLLVVVDPLGLAPIFVGLTRGRSAGYRREAAIRGTMLGAAILFLFAFVGQTLLGALGIGFPAFRIAGGALLFLLSLDMIFGRPSGVRRTGEEGEELADEGGADDVSVFPLAVPLIAGPGSLTTVLLYTGGGGTLEVAAFLGVLLVVLLMTLTSLLLAPHVLKVFGETGADVLARVLGVLLAALAVQFVLDGIKESFAL</sequence>
<feature type="transmembrane region" description="Helical" evidence="7">
    <location>
        <begin position="181"/>
        <end position="199"/>
    </location>
</feature>
<dbReference type="EMBL" id="CP045121">
    <property type="protein sequence ID" value="QIN78616.1"/>
    <property type="molecule type" value="Genomic_DNA"/>
</dbReference>
<evidence type="ECO:0000256" key="4">
    <source>
        <dbReference type="ARBA" id="ARBA00022692"/>
    </source>
</evidence>
<dbReference type="GO" id="GO:0005886">
    <property type="term" value="C:plasma membrane"/>
    <property type="evidence" value="ECO:0007669"/>
    <property type="project" value="UniProtKB-SubCell"/>
</dbReference>
<dbReference type="AlphaFoldDB" id="A0A6G8PWQ1"/>
<evidence type="ECO:0000256" key="6">
    <source>
        <dbReference type="ARBA" id="ARBA00023136"/>
    </source>
</evidence>
<dbReference type="InterPro" id="IPR002771">
    <property type="entry name" value="Multi_antbiot-R_MarC"/>
</dbReference>
<evidence type="ECO:0000313" key="9">
    <source>
        <dbReference type="Proteomes" id="UP000502706"/>
    </source>
</evidence>
<keyword evidence="9" id="KW-1185">Reference proteome</keyword>
<dbReference type="KEGG" id="rmar:GBA65_08875"/>
<dbReference type="RefSeq" id="WP_166396293.1">
    <property type="nucleotide sequence ID" value="NZ_CP045121.1"/>
</dbReference>
<dbReference type="Proteomes" id="UP000502706">
    <property type="component" value="Chromosome"/>
</dbReference>
<dbReference type="PANTHER" id="PTHR33508:SF1">
    <property type="entry name" value="UPF0056 MEMBRANE PROTEIN YHCE"/>
    <property type="match status" value="1"/>
</dbReference>
<accession>A0A6G8PWQ1</accession>
<keyword evidence="5 7" id="KW-1133">Transmembrane helix</keyword>
<keyword evidence="4 7" id="KW-0812">Transmembrane</keyword>
<comment type="similarity">
    <text evidence="2 7">Belongs to the UPF0056 (MarC) family.</text>
</comment>
<name>A0A6G8PWQ1_9ACTN</name>
<reference evidence="8 9" key="1">
    <citation type="submission" date="2019-10" db="EMBL/GenBank/DDBJ databases">
        <title>Rubrobacter sp nov SCSIO 52915 isolated from a deep-sea sediment in the South China Sea.</title>
        <authorList>
            <person name="Chen R.W."/>
        </authorList>
    </citation>
    <scope>NUCLEOTIDE SEQUENCE [LARGE SCALE GENOMIC DNA]</scope>
    <source>
        <strain evidence="8 9">SCSIO 52915</strain>
    </source>
</reference>
<evidence type="ECO:0000256" key="5">
    <source>
        <dbReference type="ARBA" id="ARBA00022989"/>
    </source>
</evidence>
<protein>
    <recommendedName>
        <fullName evidence="7">UPF0056 membrane protein</fullName>
    </recommendedName>
</protein>
<keyword evidence="3" id="KW-1003">Cell membrane</keyword>
<evidence type="ECO:0000313" key="8">
    <source>
        <dbReference type="EMBL" id="QIN78616.1"/>
    </source>
</evidence>
<feature type="transmembrane region" description="Helical" evidence="7">
    <location>
        <begin position="146"/>
        <end position="169"/>
    </location>
</feature>
<dbReference type="PANTHER" id="PTHR33508">
    <property type="entry name" value="UPF0056 MEMBRANE PROTEIN YHCE"/>
    <property type="match status" value="1"/>
</dbReference>
<evidence type="ECO:0000256" key="2">
    <source>
        <dbReference type="ARBA" id="ARBA00009784"/>
    </source>
</evidence>
<keyword evidence="6 7" id="KW-0472">Membrane</keyword>
<feature type="transmembrane region" description="Helical" evidence="7">
    <location>
        <begin position="6"/>
        <end position="28"/>
    </location>
</feature>
<comment type="caution">
    <text evidence="7">Lacks conserved residue(s) required for the propagation of feature annotation.</text>
</comment>
<evidence type="ECO:0000256" key="7">
    <source>
        <dbReference type="RuleBase" id="RU362048"/>
    </source>
</evidence>
<evidence type="ECO:0000256" key="3">
    <source>
        <dbReference type="ARBA" id="ARBA00022475"/>
    </source>
</evidence>
<gene>
    <name evidence="8" type="ORF">GBA65_08875</name>
</gene>
<dbReference type="Pfam" id="PF01914">
    <property type="entry name" value="MarC"/>
    <property type="match status" value="1"/>
</dbReference>
<organism evidence="8 9">
    <name type="scientific">Rubrobacter marinus</name>
    <dbReference type="NCBI Taxonomy" id="2653852"/>
    <lineage>
        <taxon>Bacteria</taxon>
        <taxon>Bacillati</taxon>
        <taxon>Actinomycetota</taxon>
        <taxon>Rubrobacteria</taxon>
        <taxon>Rubrobacterales</taxon>
        <taxon>Rubrobacteraceae</taxon>
        <taxon>Rubrobacter</taxon>
    </lineage>
</organism>
<dbReference type="NCBIfam" id="TIGR00427">
    <property type="entry name" value="NAAT family transporter"/>
    <property type="match status" value="1"/>
</dbReference>